<keyword evidence="8" id="KW-0456">Lyase</keyword>
<evidence type="ECO:0000256" key="3">
    <source>
        <dbReference type="ARBA" id="ARBA00012362"/>
    </source>
</evidence>
<organism evidence="10">
    <name type="scientific">freshwater metagenome</name>
    <dbReference type="NCBI Taxonomy" id="449393"/>
    <lineage>
        <taxon>unclassified sequences</taxon>
        <taxon>metagenomes</taxon>
        <taxon>ecological metagenomes</taxon>
    </lineage>
</organism>
<evidence type="ECO:0000256" key="6">
    <source>
        <dbReference type="ARBA" id="ARBA00022822"/>
    </source>
</evidence>
<evidence type="ECO:0000256" key="8">
    <source>
        <dbReference type="ARBA" id="ARBA00023239"/>
    </source>
</evidence>
<dbReference type="InterPro" id="IPR013798">
    <property type="entry name" value="Indole-3-glycerol_P_synth_dom"/>
</dbReference>
<evidence type="ECO:0000313" key="10">
    <source>
        <dbReference type="EMBL" id="CAB4790512.1"/>
    </source>
</evidence>
<gene>
    <name evidence="10" type="ORF">UFOPK2975_00562</name>
</gene>
<dbReference type="InterPro" id="IPR011060">
    <property type="entry name" value="RibuloseP-bd_barrel"/>
</dbReference>
<dbReference type="FunFam" id="3.20.20.70:FF:000024">
    <property type="entry name" value="Indole-3-glycerol phosphate synthase"/>
    <property type="match status" value="1"/>
</dbReference>
<keyword evidence="7" id="KW-0057">Aromatic amino acid biosynthesis</keyword>
<dbReference type="PANTHER" id="PTHR22854">
    <property type="entry name" value="TRYPTOPHAN BIOSYNTHESIS PROTEIN"/>
    <property type="match status" value="1"/>
</dbReference>
<comment type="catalytic activity">
    <reaction evidence="1">
        <text>1-(2-carboxyphenylamino)-1-deoxy-D-ribulose 5-phosphate + H(+) = (1S,2R)-1-C-(indol-3-yl)glycerol 3-phosphate + CO2 + H2O</text>
        <dbReference type="Rhea" id="RHEA:23476"/>
        <dbReference type="ChEBI" id="CHEBI:15377"/>
        <dbReference type="ChEBI" id="CHEBI:15378"/>
        <dbReference type="ChEBI" id="CHEBI:16526"/>
        <dbReference type="ChEBI" id="CHEBI:58613"/>
        <dbReference type="ChEBI" id="CHEBI:58866"/>
        <dbReference type="EC" id="4.1.1.48"/>
    </reaction>
</comment>
<keyword evidence="4" id="KW-0028">Amino-acid biosynthesis</keyword>
<evidence type="ECO:0000256" key="7">
    <source>
        <dbReference type="ARBA" id="ARBA00023141"/>
    </source>
</evidence>
<dbReference type="EC" id="4.1.1.48" evidence="3"/>
<reference evidence="10" key="1">
    <citation type="submission" date="2020-05" db="EMBL/GenBank/DDBJ databases">
        <authorList>
            <person name="Chiriac C."/>
            <person name="Salcher M."/>
            <person name="Ghai R."/>
            <person name="Kavagutti S V."/>
        </authorList>
    </citation>
    <scope>NUCLEOTIDE SEQUENCE</scope>
</reference>
<dbReference type="GO" id="GO:0004425">
    <property type="term" value="F:indole-3-glycerol-phosphate synthase activity"/>
    <property type="evidence" value="ECO:0007669"/>
    <property type="project" value="UniProtKB-EC"/>
</dbReference>
<sequence length="262" mass="28081">MYLAKILDRHRAAAQSDSRRLSQLIDKAKTVAPTRGFIQRLRVDSLHQLAVIAEIKRRSPSKGVLREGIDATDLARSYESGSASCLSVLTDDVSFGGSVDDLLLARAATAIPVLRKDFTVSELDVCDARIMGADCVLLIAAALSQPELVAFHQLAIEIGLDVLVETHDETEVERALLAGATMIGVNQRDLVSFQVDHERAVRMASVIPRGVVRVAESGIRDANDAQSLRGAGYDAVLVGESLVVSNDPAAVIASLRVSTTKN</sequence>
<evidence type="ECO:0000256" key="5">
    <source>
        <dbReference type="ARBA" id="ARBA00022793"/>
    </source>
</evidence>
<dbReference type="GO" id="GO:0004640">
    <property type="term" value="F:phosphoribosylanthranilate isomerase activity"/>
    <property type="evidence" value="ECO:0007669"/>
    <property type="project" value="TreeGrafter"/>
</dbReference>
<dbReference type="GO" id="GO:0000162">
    <property type="term" value="P:L-tryptophan biosynthetic process"/>
    <property type="evidence" value="ECO:0007669"/>
    <property type="project" value="UniProtKB-UniPathway"/>
</dbReference>
<dbReference type="Pfam" id="PF00218">
    <property type="entry name" value="IGPS"/>
    <property type="match status" value="1"/>
</dbReference>
<keyword evidence="5" id="KW-0210">Decarboxylase</keyword>
<dbReference type="UniPathway" id="UPA00035">
    <property type="reaction ID" value="UER00043"/>
</dbReference>
<dbReference type="SUPFAM" id="SSF51366">
    <property type="entry name" value="Ribulose-phoshate binding barrel"/>
    <property type="match status" value="1"/>
</dbReference>
<proteinExistence type="inferred from homology"/>
<evidence type="ECO:0000256" key="2">
    <source>
        <dbReference type="ARBA" id="ARBA00004696"/>
    </source>
</evidence>
<protein>
    <recommendedName>
        <fullName evidence="3">indole-3-glycerol-phosphate synthase</fullName>
        <ecNumber evidence="3">4.1.1.48</ecNumber>
    </recommendedName>
</protein>
<accession>A0A6J6X0R8</accession>
<dbReference type="InterPro" id="IPR001468">
    <property type="entry name" value="Indole-3-GlycerolPSynthase_CS"/>
</dbReference>
<dbReference type="PROSITE" id="PS00614">
    <property type="entry name" value="IGPS"/>
    <property type="match status" value="1"/>
</dbReference>
<dbReference type="HAMAP" id="MF_00134_B">
    <property type="entry name" value="IGPS_B"/>
    <property type="match status" value="1"/>
</dbReference>
<dbReference type="InterPro" id="IPR013785">
    <property type="entry name" value="Aldolase_TIM"/>
</dbReference>
<name>A0A6J6X0R8_9ZZZZ</name>
<dbReference type="InterPro" id="IPR045186">
    <property type="entry name" value="Indole-3-glycerol_P_synth"/>
</dbReference>
<dbReference type="CDD" id="cd00331">
    <property type="entry name" value="IGPS"/>
    <property type="match status" value="1"/>
</dbReference>
<dbReference type="PANTHER" id="PTHR22854:SF2">
    <property type="entry name" value="INDOLE-3-GLYCEROL-PHOSPHATE SYNTHASE"/>
    <property type="match status" value="1"/>
</dbReference>
<dbReference type="AlphaFoldDB" id="A0A6J6X0R8"/>
<feature type="domain" description="Indole-3-glycerol phosphate synthase" evidence="9">
    <location>
        <begin position="4"/>
        <end position="255"/>
    </location>
</feature>
<evidence type="ECO:0000256" key="1">
    <source>
        <dbReference type="ARBA" id="ARBA00001633"/>
    </source>
</evidence>
<evidence type="ECO:0000259" key="9">
    <source>
        <dbReference type="Pfam" id="PF00218"/>
    </source>
</evidence>
<evidence type="ECO:0000256" key="4">
    <source>
        <dbReference type="ARBA" id="ARBA00022605"/>
    </source>
</evidence>
<dbReference type="EMBL" id="CAFAAG010000029">
    <property type="protein sequence ID" value="CAB4790512.1"/>
    <property type="molecule type" value="Genomic_DNA"/>
</dbReference>
<keyword evidence="6" id="KW-0822">Tryptophan biosynthesis</keyword>
<comment type="pathway">
    <text evidence="2">Amino-acid biosynthesis; L-tryptophan biosynthesis; L-tryptophan from chorismate: step 4/5.</text>
</comment>
<dbReference type="Gene3D" id="3.20.20.70">
    <property type="entry name" value="Aldolase class I"/>
    <property type="match status" value="1"/>
</dbReference>